<dbReference type="InterPro" id="IPR014846">
    <property type="entry name" value="DUF1786_pyruvate_format-lyase"/>
</dbReference>
<proteinExistence type="predicted"/>
<evidence type="ECO:0000313" key="2">
    <source>
        <dbReference type="Proteomes" id="UP000009231"/>
    </source>
</evidence>
<dbReference type="STRING" id="868131.MSWAN_0019"/>
<dbReference type="GeneID" id="10667495"/>
<dbReference type="HOGENOM" id="CLU_803466_0_0_2"/>
<protein>
    <recommendedName>
        <fullName evidence="3">DUF1786 domain-containing protein</fullName>
    </recommendedName>
</protein>
<dbReference type="PIRSF" id="PIRSF029129">
    <property type="entry name" value="DUF1786_pyruvate_format-lyase"/>
    <property type="match status" value="1"/>
</dbReference>
<organism evidence="1 2">
    <name type="scientific">Methanobacterium paludis (strain DSM 25820 / JCM 18151 / SWAN1)</name>
    <dbReference type="NCBI Taxonomy" id="868131"/>
    <lineage>
        <taxon>Archaea</taxon>
        <taxon>Methanobacteriati</taxon>
        <taxon>Methanobacteriota</taxon>
        <taxon>Methanomada group</taxon>
        <taxon>Methanobacteria</taxon>
        <taxon>Methanobacteriales</taxon>
        <taxon>Methanobacteriaceae</taxon>
        <taxon>Methanobacterium</taxon>
    </lineage>
</organism>
<gene>
    <name evidence="1" type="ordered locus">MSWAN_0019</name>
</gene>
<dbReference type="RefSeq" id="WP_013824569.1">
    <property type="nucleotide sequence ID" value="NC_015574.1"/>
</dbReference>
<accession>F6D7C5</accession>
<evidence type="ECO:0008006" key="3">
    <source>
        <dbReference type="Google" id="ProtNLM"/>
    </source>
</evidence>
<sequence>MKILAVDVGVGTQDIMLYDTNDEIENSVKMVLPSPTSIFEKRIRRYRNDLFINGQTMGGGPINNAIKNHLEKGYRVVMTQSAAKTVRDDLDRVRSLGIEIVPDGEKHPDIGKIELKDVDLEAIWEALSKFDVELDFDHIGIAVQDHGFMEGVGDRNFRFMKIREKLEVPKSPEEFAYFNEVPEYFTRMNGVLKTLKGYEPTLMDSKFASICGATCDDIVNGLDKFVAMDIGNGHTLAASFENGKIMGVFEHHTRTLDPFRMEYFVKKLADGTISHKEVHDDGGHGAWVARPIGNFECVVATGPRRGILQKTDFKVHYAAPAGDVMMTGPAGLIKAIMSEYKH</sequence>
<dbReference type="OrthoDB" id="51532at2157"/>
<name>F6D7C5_METPW</name>
<dbReference type="KEGG" id="mew:MSWAN_0019"/>
<dbReference type="Pfam" id="PF08735">
    <property type="entry name" value="DUF1786"/>
    <property type="match status" value="1"/>
</dbReference>
<reference evidence="1 2" key="1">
    <citation type="journal article" date="2014" name="Int. J. Syst. Evol. Microbiol.">
        <title>Methanobacterium paludis sp. nov. and a novel strain of Methanobacterium lacus isolated from northern peatlands.</title>
        <authorList>
            <person name="Cadillo-Quiroz H."/>
            <person name="Brauer S.L."/>
            <person name="Goodson N."/>
            <person name="Yavitt J.B."/>
            <person name="Zinder S.H."/>
        </authorList>
    </citation>
    <scope>NUCLEOTIDE SEQUENCE [LARGE SCALE GENOMIC DNA]</scope>
    <source>
        <strain evidence="2">DSM 25820 / JCM 18151 / SWAN1</strain>
    </source>
</reference>
<evidence type="ECO:0000313" key="1">
    <source>
        <dbReference type="EMBL" id="AEG17067.1"/>
    </source>
</evidence>
<dbReference type="Proteomes" id="UP000009231">
    <property type="component" value="Chromosome"/>
</dbReference>
<keyword evidence="2" id="KW-1185">Reference proteome</keyword>
<dbReference type="eggNOG" id="arCOG04365">
    <property type="taxonomic scope" value="Archaea"/>
</dbReference>
<dbReference type="AlphaFoldDB" id="F6D7C5"/>
<dbReference type="EMBL" id="CP002772">
    <property type="protein sequence ID" value="AEG17067.1"/>
    <property type="molecule type" value="Genomic_DNA"/>
</dbReference>